<dbReference type="STRING" id="396014.BF93_07575"/>
<keyword evidence="4" id="KW-1185">Reference proteome</keyword>
<dbReference type="eggNOG" id="ENOG5031MNQ">
    <property type="taxonomic scope" value="Bacteria"/>
</dbReference>
<dbReference type="Proteomes" id="UP000023067">
    <property type="component" value="Unassembled WGS sequence"/>
</dbReference>
<accession>Z9JYH7</accession>
<dbReference type="AlphaFoldDB" id="Z9JYH7"/>
<proteinExistence type="predicted"/>
<dbReference type="Pfam" id="PF11361">
    <property type="entry name" value="DUF3159"/>
    <property type="match status" value="1"/>
</dbReference>
<dbReference type="EMBL" id="JDYK01000002">
    <property type="protein sequence ID" value="EWS82871.1"/>
    <property type="molecule type" value="Genomic_DNA"/>
</dbReference>
<comment type="caution">
    <text evidence="3">The sequence shown here is derived from an EMBL/GenBank/DDBJ whole genome shotgun (WGS) entry which is preliminary data.</text>
</comment>
<dbReference type="OrthoDB" id="5244221at2"/>
<reference evidence="3 4" key="1">
    <citation type="submission" date="2014-02" db="EMBL/GenBank/DDBJ databases">
        <title>Genome sequence of Brachybacterium phenoliresistens strain W13A50.</title>
        <authorList>
            <person name="Wang X."/>
        </authorList>
    </citation>
    <scope>NUCLEOTIDE SEQUENCE [LARGE SCALE GENOMIC DNA]</scope>
    <source>
        <strain evidence="3 4">W13A50</strain>
    </source>
</reference>
<keyword evidence="2" id="KW-0472">Membrane</keyword>
<feature type="transmembrane region" description="Helical" evidence="2">
    <location>
        <begin position="159"/>
        <end position="180"/>
    </location>
</feature>
<keyword evidence="2" id="KW-1133">Transmembrane helix</keyword>
<dbReference type="PATRIC" id="fig|396014.3.peg.508"/>
<evidence type="ECO:0000313" key="3">
    <source>
        <dbReference type="EMBL" id="EWS82871.1"/>
    </source>
</evidence>
<protein>
    <recommendedName>
        <fullName evidence="5">DUF3159 domain-containing protein</fullName>
    </recommendedName>
</protein>
<feature type="transmembrane region" description="Helical" evidence="2">
    <location>
        <begin position="208"/>
        <end position="226"/>
    </location>
</feature>
<evidence type="ECO:0000256" key="1">
    <source>
        <dbReference type="SAM" id="MobiDB-lite"/>
    </source>
</evidence>
<evidence type="ECO:0000313" key="4">
    <source>
        <dbReference type="Proteomes" id="UP000023067"/>
    </source>
</evidence>
<dbReference type="InterPro" id="IPR016566">
    <property type="entry name" value="UCP010219"/>
</dbReference>
<organism evidence="3 4">
    <name type="scientific">Brachybacterium phenoliresistens</name>
    <dbReference type="NCBI Taxonomy" id="396014"/>
    <lineage>
        <taxon>Bacteria</taxon>
        <taxon>Bacillati</taxon>
        <taxon>Actinomycetota</taxon>
        <taxon>Actinomycetes</taxon>
        <taxon>Micrococcales</taxon>
        <taxon>Dermabacteraceae</taxon>
        <taxon>Brachybacterium</taxon>
    </lineage>
</organism>
<feature type="transmembrane region" description="Helical" evidence="2">
    <location>
        <begin position="136"/>
        <end position="153"/>
    </location>
</feature>
<feature type="transmembrane region" description="Helical" evidence="2">
    <location>
        <begin position="232"/>
        <end position="259"/>
    </location>
</feature>
<dbReference type="HOGENOM" id="CLU_075797_0_0_11"/>
<name>Z9JYH7_9MICO</name>
<feature type="transmembrane region" description="Helical" evidence="2">
    <location>
        <begin position="87"/>
        <end position="104"/>
    </location>
</feature>
<feature type="transmembrane region" description="Helical" evidence="2">
    <location>
        <begin position="110"/>
        <end position="129"/>
    </location>
</feature>
<evidence type="ECO:0000256" key="2">
    <source>
        <dbReference type="SAM" id="Phobius"/>
    </source>
</evidence>
<gene>
    <name evidence="3" type="ORF">BF93_07575</name>
</gene>
<feature type="region of interest" description="Disordered" evidence="1">
    <location>
        <begin position="1"/>
        <end position="64"/>
    </location>
</feature>
<keyword evidence="2" id="KW-0812">Transmembrane</keyword>
<sequence length="290" mass="29503">MSSPEDPRAEQGGSPRTPPAAQPDAAPAAGPAAAPAASAAGPAASAATGAAPADAATGPDGAPRRGLAAVLQEEQFSVRDAMGGPRGILESVLPTLLFLVLYVITRDVKVSAIAAVAVVVIALLARLVARQSLSSVLGGLFGVVIGAVWAIRTGEGSDLFAPGLVINAVTLVILLISLLARRPLLGLVISLLDGRVADWAEDPDARRVYTRATAVFIGLYAAKLLVQLPLYLAGAVAALGVAKLVMGLPLFALAAWIVWLMHRALLVRREARALRSQEPGAAPPGPSPSA</sequence>
<evidence type="ECO:0008006" key="5">
    <source>
        <dbReference type="Google" id="ProtNLM"/>
    </source>
</evidence>
<dbReference type="RefSeq" id="WP_084148189.1">
    <property type="nucleotide sequence ID" value="NZ_BAAAOW010000001.1"/>
</dbReference>
<feature type="compositionally biased region" description="Low complexity" evidence="1">
    <location>
        <begin position="22"/>
        <end position="61"/>
    </location>
</feature>